<keyword evidence="4" id="KW-1185">Reference proteome</keyword>
<comment type="caution">
    <text evidence="3">The sequence shown here is derived from an EMBL/GenBank/DDBJ whole genome shotgun (WGS) entry which is preliminary data.</text>
</comment>
<accession>A0ABR4F9W7</accession>
<evidence type="ECO:0000256" key="1">
    <source>
        <dbReference type="SAM" id="MobiDB-lite"/>
    </source>
</evidence>
<evidence type="ECO:0000313" key="3">
    <source>
        <dbReference type="EMBL" id="KAL2291482.1"/>
    </source>
</evidence>
<feature type="region of interest" description="Disordered" evidence="1">
    <location>
        <begin position="54"/>
        <end position="79"/>
    </location>
</feature>
<organism evidence="3 4">
    <name type="scientific">Diaporthe vaccinii</name>
    <dbReference type="NCBI Taxonomy" id="105482"/>
    <lineage>
        <taxon>Eukaryota</taxon>
        <taxon>Fungi</taxon>
        <taxon>Dikarya</taxon>
        <taxon>Ascomycota</taxon>
        <taxon>Pezizomycotina</taxon>
        <taxon>Sordariomycetes</taxon>
        <taxon>Sordariomycetidae</taxon>
        <taxon>Diaporthales</taxon>
        <taxon>Diaporthaceae</taxon>
        <taxon>Diaporthe</taxon>
        <taxon>Diaporthe eres species complex</taxon>
    </lineage>
</organism>
<sequence length="147" mass="14396">MKTRQILAILGFSAIAMAQSLAPSPTESVGCEPHGDHARHCDILATAVSTSSDVVATTTAHEDSEASSNATLPPSPTGRGECSGHVYHWHCDIPATATASVSTETAAATTAAASGADDSTSSAITVLAGAARAGLGAAAVAAGLLAL</sequence>
<evidence type="ECO:0000256" key="2">
    <source>
        <dbReference type="SAM" id="SignalP"/>
    </source>
</evidence>
<protein>
    <submittedName>
        <fullName evidence="3">Uncharacterized protein</fullName>
    </submittedName>
</protein>
<name>A0ABR4F9W7_9PEZI</name>
<dbReference type="Proteomes" id="UP001600888">
    <property type="component" value="Unassembled WGS sequence"/>
</dbReference>
<dbReference type="EMBL" id="JBAWTH010000006">
    <property type="protein sequence ID" value="KAL2291482.1"/>
    <property type="molecule type" value="Genomic_DNA"/>
</dbReference>
<evidence type="ECO:0000313" key="4">
    <source>
        <dbReference type="Proteomes" id="UP001600888"/>
    </source>
</evidence>
<reference evidence="3 4" key="1">
    <citation type="submission" date="2024-03" db="EMBL/GenBank/DDBJ databases">
        <title>A high-quality draft genome sequence of Diaporthe vaccinii, a causative agent of upright dieback and viscid rot disease in cranberry plants.</title>
        <authorList>
            <person name="Sarrasin M."/>
            <person name="Lang B.F."/>
            <person name="Burger G."/>
        </authorList>
    </citation>
    <scope>NUCLEOTIDE SEQUENCE [LARGE SCALE GENOMIC DNA]</scope>
    <source>
        <strain evidence="3 4">IS7</strain>
    </source>
</reference>
<gene>
    <name evidence="3" type="ORF">FJTKL_12874</name>
</gene>
<feature type="signal peptide" evidence="2">
    <location>
        <begin position="1"/>
        <end position="18"/>
    </location>
</feature>
<keyword evidence="2" id="KW-0732">Signal</keyword>
<proteinExistence type="predicted"/>
<feature type="chain" id="PRO_5047404707" evidence="2">
    <location>
        <begin position="19"/>
        <end position="147"/>
    </location>
</feature>